<dbReference type="EMBL" id="BARV01040201">
    <property type="protein sequence ID" value="GAI51727.1"/>
    <property type="molecule type" value="Genomic_DNA"/>
</dbReference>
<comment type="caution">
    <text evidence="1">The sequence shown here is derived from an EMBL/GenBank/DDBJ whole genome shotgun (WGS) entry which is preliminary data.</text>
</comment>
<protein>
    <submittedName>
        <fullName evidence="1">Uncharacterized protein</fullName>
    </submittedName>
</protein>
<gene>
    <name evidence="1" type="ORF">S06H3_61334</name>
</gene>
<accession>X1P5Z2</accession>
<dbReference type="AlphaFoldDB" id="X1P5Z2"/>
<sequence>MPLKMNGRRNEKVNITAIYVDLMKGSDKEFGEEVIRISYKIAQIIRPHFIVYAQFDTPELKDKIKGEEFCKIDKGLLIPRTWDEKFIFYASLINVNEEKMAPQKRLEEMESKYSKDPSFLKVLNGQSQMIMGLCEKVEALMQRNLGVGEVERYSFL</sequence>
<name>X1P5Z2_9ZZZZ</name>
<reference evidence="1" key="1">
    <citation type="journal article" date="2014" name="Front. Microbiol.">
        <title>High frequency of phylogenetically diverse reductive dehalogenase-homologous genes in deep subseafloor sedimentary metagenomes.</title>
        <authorList>
            <person name="Kawai M."/>
            <person name="Futagami T."/>
            <person name="Toyoda A."/>
            <person name="Takaki Y."/>
            <person name="Nishi S."/>
            <person name="Hori S."/>
            <person name="Arai W."/>
            <person name="Tsubouchi T."/>
            <person name="Morono Y."/>
            <person name="Uchiyama I."/>
            <person name="Ito T."/>
            <person name="Fujiyama A."/>
            <person name="Inagaki F."/>
            <person name="Takami H."/>
        </authorList>
    </citation>
    <scope>NUCLEOTIDE SEQUENCE</scope>
    <source>
        <strain evidence="1">Expedition CK06-06</strain>
    </source>
</reference>
<evidence type="ECO:0000313" key="1">
    <source>
        <dbReference type="EMBL" id="GAI51727.1"/>
    </source>
</evidence>
<proteinExistence type="predicted"/>
<organism evidence="1">
    <name type="scientific">marine sediment metagenome</name>
    <dbReference type="NCBI Taxonomy" id="412755"/>
    <lineage>
        <taxon>unclassified sequences</taxon>
        <taxon>metagenomes</taxon>
        <taxon>ecological metagenomes</taxon>
    </lineage>
</organism>